<evidence type="ECO:0000313" key="5">
    <source>
        <dbReference type="Proteomes" id="UP000611723"/>
    </source>
</evidence>
<dbReference type="EMBL" id="JAEQBW010000003">
    <property type="protein sequence ID" value="MBK6265122.1"/>
    <property type="molecule type" value="Genomic_DNA"/>
</dbReference>
<accession>A0A935C8R5</accession>
<keyword evidence="1" id="KW-0175">Coiled coil</keyword>
<evidence type="ECO:0000256" key="1">
    <source>
        <dbReference type="SAM" id="Coils"/>
    </source>
</evidence>
<dbReference type="RefSeq" id="WP_201430801.1">
    <property type="nucleotide sequence ID" value="NZ_JAEQBW010000003.1"/>
</dbReference>
<proteinExistence type="predicted"/>
<name>A0A935C8R5_9BACT</name>
<keyword evidence="5" id="KW-1185">Reference proteome</keyword>
<gene>
    <name evidence="4" type="ORF">JKA74_08740</name>
</gene>
<reference evidence="4" key="1">
    <citation type="submission" date="2021-01" db="EMBL/GenBank/DDBJ databases">
        <title>Marivirga aurantiaca sp. nov., isolated from intertidal surface sediments.</title>
        <authorList>
            <person name="Zhang M."/>
        </authorList>
    </citation>
    <scope>NUCLEOTIDE SEQUENCE</scope>
    <source>
        <strain evidence="4">S37H4</strain>
    </source>
</reference>
<protein>
    <submittedName>
        <fullName evidence="4">DUF4157 domain-containing protein</fullName>
    </submittedName>
</protein>
<feature type="coiled-coil region" evidence="1">
    <location>
        <begin position="59"/>
        <end position="86"/>
    </location>
</feature>
<evidence type="ECO:0000313" key="4">
    <source>
        <dbReference type="EMBL" id="MBK6265122.1"/>
    </source>
</evidence>
<evidence type="ECO:0000259" key="3">
    <source>
        <dbReference type="Pfam" id="PF13699"/>
    </source>
</evidence>
<sequence length="574" mass="63672">MNTHADKSQENKSQSVANSIAQKNSVSEPAFQFEDNRPEAVAQKKLREIVDKSPQAVKIAQLKAMAEIQSVQLKKEEEELVQKKENKTGLPDQLKTGIENLSGYSMDDVKVHRNSDKPAQLNAHAYAQGTDIHLASGQEKHLPHEAWHVVQQKQGRVKPTTQLKGKVNINDDAGLEKEADVMGERAIQLASASSFNKTPEKPLAFQTKSKGAIQLKRTEVGGALYTEKAFENPLELEETTTAAPRVVMSFGNNAQQLSELIMENKELAETKLNPKYVIGVNVGPTDIKTSKKGPQAPTMADAEGEAEKVFATGKDMGLVVIPFTWSAGNARDSMYEFPYFEARSLLMKAALPIGDLTEGTIYAMTDRDARDSTGIDPEHIAAERIDNQLNSKTPTLVAGPYDWREDDTDDALLQSIILVVNSAEEEFRNWKIQNGLSSYFPEPNLFFNRAGVETAIENFDGEKLSGQQAKESEVIRKQGINEKYNKHARVTKPAKKPIGKKMYLDGVYTLIGSFKKHKDVTAEDVQEMFDNIIQSELSASNVREMTNQQEDAEVKALEIIENAASIINKILKIK</sequence>
<organism evidence="4 5">
    <name type="scientific">Marivirga aurantiaca</name>
    <dbReference type="NCBI Taxonomy" id="2802615"/>
    <lineage>
        <taxon>Bacteria</taxon>
        <taxon>Pseudomonadati</taxon>
        <taxon>Bacteroidota</taxon>
        <taxon>Cytophagia</taxon>
        <taxon>Cytophagales</taxon>
        <taxon>Marivirgaceae</taxon>
        <taxon>Marivirga</taxon>
    </lineage>
</organism>
<feature type="compositionally biased region" description="Polar residues" evidence="2">
    <location>
        <begin position="11"/>
        <end position="27"/>
    </location>
</feature>
<feature type="region of interest" description="Disordered" evidence="2">
    <location>
        <begin position="1"/>
        <end position="39"/>
    </location>
</feature>
<dbReference type="InterPro" id="IPR025295">
    <property type="entry name" value="eCIS_core_dom"/>
</dbReference>
<feature type="domain" description="eCIS core" evidence="3">
    <location>
        <begin position="90"/>
        <end position="155"/>
    </location>
</feature>
<feature type="compositionally biased region" description="Basic and acidic residues" evidence="2">
    <location>
        <begin position="1"/>
        <end position="10"/>
    </location>
</feature>
<dbReference type="Pfam" id="PF13699">
    <property type="entry name" value="eCIS_core"/>
    <property type="match status" value="1"/>
</dbReference>
<dbReference type="Proteomes" id="UP000611723">
    <property type="component" value="Unassembled WGS sequence"/>
</dbReference>
<dbReference type="AlphaFoldDB" id="A0A935C8R5"/>
<comment type="caution">
    <text evidence="4">The sequence shown here is derived from an EMBL/GenBank/DDBJ whole genome shotgun (WGS) entry which is preliminary data.</text>
</comment>
<evidence type="ECO:0000256" key="2">
    <source>
        <dbReference type="SAM" id="MobiDB-lite"/>
    </source>
</evidence>